<dbReference type="EC" id="3.1.-.-" evidence="3"/>
<gene>
    <name evidence="3" type="ORF">ACFFSY_04105</name>
</gene>
<organism evidence="3 4">
    <name type="scientific">Paenibacillus aurantiacus</name>
    <dbReference type="NCBI Taxonomy" id="1936118"/>
    <lineage>
        <taxon>Bacteria</taxon>
        <taxon>Bacillati</taxon>
        <taxon>Bacillota</taxon>
        <taxon>Bacilli</taxon>
        <taxon>Bacillales</taxon>
        <taxon>Paenibacillaceae</taxon>
        <taxon>Paenibacillus</taxon>
    </lineage>
</organism>
<dbReference type="GO" id="GO:0016787">
    <property type="term" value="F:hydrolase activity"/>
    <property type="evidence" value="ECO:0007669"/>
    <property type="project" value="UniProtKB-KW"/>
</dbReference>
<dbReference type="RefSeq" id="WP_377490280.1">
    <property type="nucleotide sequence ID" value="NZ_JBHMDO010000008.1"/>
</dbReference>
<dbReference type="EMBL" id="JBHMDO010000008">
    <property type="protein sequence ID" value="MFB9325105.1"/>
    <property type="molecule type" value="Genomic_DNA"/>
</dbReference>
<dbReference type="InterPro" id="IPR013830">
    <property type="entry name" value="SGNH_hydro"/>
</dbReference>
<accession>A0ABV5KIR4</accession>
<keyword evidence="3" id="KW-0378">Hydrolase</keyword>
<evidence type="ECO:0000259" key="1">
    <source>
        <dbReference type="Pfam" id="PF14606"/>
    </source>
</evidence>
<dbReference type="Gene3D" id="2.60.120.260">
    <property type="entry name" value="Galactose-binding domain-like"/>
    <property type="match status" value="1"/>
</dbReference>
<keyword evidence="4" id="KW-1185">Reference proteome</keyword>
<dbReference type="PANTHER" id="PTHR30383">
    <property type="entry name" value="THIOESTERASE 1/PROTEASE 1/LYSOPHOSPHOLIPASE L1"/>
    <property type="match status" value="1"/>
</dbReference>
<dbReference type="InterPro" id="IPR051532">
    <property type="entry name" value="Ester_Hydrolysis_Enzymes"/>
</dbReference>
<evidence type="ECO:0000259" key="2">
    <source>
        <dbReference type="Pfam" id="PF14607"/>
    </source>
</evidence>
<dbReference type="SUPFAM" id="SSF52266">
    <property type="entry name" value="SGNH hydrolase"/>
    <property type="match status" value="1"/>
</dbReference>
<dbReference type="Pfam" id="PF14606">
    <property type="entry name" value="Lipase_GDSL_3"/>
    <property type="match status" value="1"/>
</dbReference>
<dbReference type="Pfam" id="PF14607">
    <property type="entry name" value="GxDLY"/>
    <property type="match status" value="1"/>
</dbReference>
<dbReference type="Proteomes" id="UP001589747">
    <property type="component" value="Unassembled WGS sequence"/>
</dbReference>
<dbReference type="InterPro" id="IPR036514">
    <property type="entry name" value="SGNH_hydro_sf"/>
</dbReference>
<feature type="domain" description="SGNH hydrolase-type esterase" evidence="1">
    <location>
        <begin position="164"/>
        <end position="342"/>
    </location>
</feature>
<feature type="domain" description="SGNH hydrolase-type esterase N-terminal" evidence="2">
    <location>
        <begin position="8"/>
        <end position="152"/>
    </location>
</feature>
<reference evidence="3 4" key="1">
    <citation type="submission" date="2024-09" db="EMBL/GenBank/DDBJ databases">
        <authorList>
            <person name="Sun Q."/>
            <person name="Mori K."/>
        </authorList>
    </citation>
    <scope>NUCLEOTIDE SEQUENCE [LARGE SCALE GENOMIC DNA]</scope>
    <source>
        <strain evidence="3 4">TISTR 2452</strain>
    </source>
</reference>
<sequence length="351" mass="39153">MIEIADLTWHSPQEPPFVVNGFPWLDQERIYRRLPSRPPYPIPAAVDQLANHTAGGQIRFRTDSPVLSVQVKLSGVANMYHMPATGQCGFDCYEEQDGELHYRATATFDLKAAAYTALLFENGSRERRSIVLNFPLYQGVEEVLVGLEAGAVIEPPAPYEESGRVIVYGTSITQGACASRPGMCYTNILSRAINREFINLGFSGSGKGEPELAQNIARIPDPALLVLDYEANSVTPELYAQTLPAFIRLYRQTHAQVPILLLSRIMFAKQRFDEASRQAQETRKRMQTELIGELRRAGDKHIHFLDGETLIDRHGQDCFVDGIHPTDLGLSQMADRLAPVIRKLLRKSSGS</sequence>
<evidence type="ECO:0000313" key="3">
    <source>
        <dbReference type="EMBL" id="MFB9325105.1"/>
    </source>
</evidence>
<dbReference type="Gene3D" id="3.40.50.1110">
    <property type="entry name" value="SGNH hydrolase"/>
    <property type="match status" value="1"/>
</dbReference>
<protein>
    <submittedName>
        <fullName evidence="3">SGNH/GDSL hydrolase family protein</fullName>
        <ecNumber evidence="3">3.1.-.-</ecNumber>
    </submittedName>
</protein>
<proteinExistence type="predicted"/>
<evidence type="ECO:0000313" key="4">
    <source>
        <dbReference type="Proteomes" id="UP001589747"/>
    </source>
</evidence>
<dbReference type="InterPro" id="IPR032740">
    <property type="entry name" value="GxDLY"/>
</dbReference>
<name>A0ABV5KIR4_9BACL</name>
<comment type="caution">
    <text evidence="3">The sequence shown here is derived from an EMBL/GenBank/DDBJ whole genome shotgun (WGS) entry which is preliminary data.</text>
</comment>
<dbReference type="PANTHER" id="PTHR30383:SF5">
    <property type="entry name" value="SGNH HYDROLASE-TYPE ESTERASE DOMAIN-CONTAINING PROTEIN"/>
    <property type="match status" value="1"/>
</dbReference>